<dbReference type="Proteomes" id="UP000054166">
    <property type="component" value="Unassembled WGS sequence"/>
</dbReference>
<dbReference type="HOGENOM" id="CLU_033651_3_0_1"/>
<accession>A0A0C3ETJ7</accession>
<dbReference type="OrthoDB" id="2974017at2759"/>
<keyword evidence="2" id="KW-1185">Reference proteome</keyword>
<reference evidence="1 2" key="1">
    <citation type="submission" date="2014-04" db="EMBL/GenBank/DDBJ databases">
        <authorList>
            <consortium name="DOE Joint Genome Institute"/>
            <person name="Kuo A."/>
            <person name="Tarkka M."/>
            <person name="Buscot F."/>
            <person name="Kohler A."/>
            <person name="Nagy L.G."/>
            <person name="Floudas D."/>
            <person name="Copeland A."/>
            <person name="Barry K.W."/>
            <person name="Cichocki N."/>
            <person name="Veneault-Fourrey C."/>
            <person name="LaButti K."/>
            <person name="Lindquist E.A."/>
            <person name="Lipzen A."/>
            <person name="Lundell T."/>
            <person name="Morin E."/>
            <person name="Murat C."/>
            <person name="Sun H."/>
            <person name="Tunlid A."/>
            <person name="Henrissat B."/>
            <person name="Grigoriev I.V."/>
            <person name="Hibbett D.S."/>
            <person name="Martin F."/>
            <person name="Nordberg H.P."/>
            <person name="Cantor M.N."/>
            <person name="Hua S.X."/>
        </authorList>
    </citation>
    <scope>NUCLEOTIDE SEQUENCE [LARGE SCALE GENOMIC DNA]</scope>
    <source>
        <strain evidence="1 2">F 1598</strain>
    </source>
</reference>
<reference evidence="2" key="2">
    <citation type="submission" date="2015-01" db="EMBL/GenBank/DDBJ databases">
        <title>Evolutionary Origins and Diversification of the Mycorrhizal Mutualists.</title>
        <authorList>
            <consortium name="DOE Joint Genome Institute"/>
            <consortium name="Mycorrhizal Genomics Consortium"/>
            <person name="Kohler A."/>
            <person name="Kuo A."/>
            <person name="Nagy L.G."/>
            <person name="Floudas D."/>
            <person name="Copeland A."/>
            <person name="Barry K.W."/>
            <person name="Cichocki N."/>
            <person name="Veneault-Fourrey C."/>
            <person name="LaButti K."/>
            <person name="Lindquist E.A."/>
            <person name="Lipzen A."/>
            <person name="Lundell T."/>
            <person name="Morin E."/>
            <person name="Murat C."/>
            <person name="Riley R."/>
            <person name="Ohm R."/>
            <person name="Sun H."/>
            <person name="Tunlid A."/>
            <person name="Henrissat B."/>
            <person name="Grigoriev I.V."/>
            <person name="Hibbett D.S."/>
            <person name="Martin F."/>
        </authorList>
    </citation>
    <scope>NUCLEOTIDE SEQUENCE [LARGE SCALE GENOMIC DNA]</scope>
    <source>
        <strain evidence="2">F 1598</strain>
    </source>
</reference>
<name>A0A0C3ETJ7_PILCF</name>
<evidence type="ECO:0000313" key="1">
    <source>
        <dbReference type="EMBL" id="KIM75860.1"/>
    </source>
</evidence>
<gene>
    <name evidence="1" type="ORF">PILCRDRAFT_826886</name>
</gene>
<protein>
    <submittedName>
        <fullName evidence="1">Uncharacterized protein</fullName>
    </submittedName>
</protein>
<dbReference type="AlphaFoldDB" id="A0A0C3ETJ7"/>
<organism evidence="1 2">
    <name type="scientific">Piloderma croceum (strain F 1598)</name>
    <dbReference type="NCBI Taxonomy" id="765440"/>
    <lineage>
        <taxon>Eukaryota</taxon>
        <taxon>Fungi</taxon>
        <taxon>Dikarya</taxon>
        <taxon>Basidiomycota</taxon>
        <taxon>Agaricomycotina</taxon>
        <taxon>Agaricomycetes</taxon>
        <taxon>Agaricomycetidae</taxon>
        <taxon>Atheliales</taxon>
        <taxon>Atheliaceae</taxon>
        <taxon>Piloderma</taxon>
    </lineage>
</organism>
<dbReference type="InParanoid" id="A0A0C3ETJ7"/>
<proteinExistence type="predicted"/>
<sequence>MAQRDIKRARAIVSDDSDSSDSTVIANAPSGPRYLYYRLFTENMGIPSEKPAFPSDPYLGRVRANSVAPPQTVHLIKRRLCQIEDISDYLSSVLFLSSSSLSPMSDTERVSILTPSGPGSTPDKSMELVVNLSHRDRGWSNNSAANRQAMSPKPQYIYYSPYTEAGEIRAAYPVNPDAEDSPSIARIDNNLVPPPHTVDSVIRCISFVEGFPYSFWHRLFVDITHESPIGNISATRLTLTNGGPGSMPERPLTFVQAAELKERRSILSPRSYGAGSGFLSVNKYDGIYIDGVVRREESTIYKSELRSYHSVYRARNAAGQEGFVNTNNVSVS</sequence>
<dbReference type="EMBL" id="KN833041">
    <property type="protein sequence ID" value="KIM75860.1"/>
    <property type="molecule type" value="Genomic_DNA"/>
</dbReference>
<evidence type="ECO:0000313" key="2">
    <source>
        <dbReference type="Proteomes" id="UP000054166"/>
    </source>
</evidence>